<organism evidence="1 2">
    <name type="scientific">Angomonas deanei</name>
    <dbReference type="NCBI Taxonomy" id="59799"/>
    <lineage>
        <taxon>Eukaryota</taxon>
        <taxon>Discoba</taxon>
        <taxon>Euglenozoa</taxon>
        <taxon>Kinetoplastea</taxon>
        <taxon>Metakinetoplastina</taxon>
        <taxon>Trypanosomatida</taxon>
        <taxon>Trypanosomatidae</taxon>
        <taxon>Strigomonadinae</taxon>
        <taxon>Angomonas</taxon>
    </lineage>
</organism>
<keyword evidence="2" id="KW-1185">Reference proteome</keyword>
<protein>
    <submittedName>
        <fullName evidence="1">Uncharacterized protein</fullName>
    </submittedName>
</protein>
<evidence type="ECO:0000313" key="1">
    <source>
        <dbReference type="EMBL" id="CAD2218575.1"/>
    </source>
</evidence>
<dbReference type="AlphaFoldDB" id="A0A7G2CGV8"/>
<evidence type="ECO:0000313" key="2">
    <source>
        <dbReference type="Proteomes" id="UP000515908"/>
    </source>
</evidence>
<dbReference type="EMBL" id="LR877155">
    <property type="protein sequence ID" value="CAD2218575.1"/>
    <property type="molecule type" value="Genomic_DNA"/>
</dbReference>
<dbReference type="Proteomes" id="UP000515908">
    <property type="component" value="Chromosome 11"/>
</dbReference>
<sequence>MWYSRRVLHRRLLTTGIGIASGRRYRSAMEGVPAEKVTYSSVGIVKDSSDPQETLDHTLKDEIFSTKVALQRHTTREEGPSGESGFATSNSVRFDADQVWDLDKLNSFLQLHQPTIKRIARGVTNLEAYWRRNDLKVDLAGTVPSVKGVAEFVLSLPPDMLPPSSQLLDVSALCYLCDLHAPCRDVVGLYLNVPDTSLSIHLLPSFVTKVVLASGDVDLFERYKNRFLLPAAPPFAEDTAVGPDVLPVLYVYLQCVALLPSRALSKRGTLDAFSSALVETVHHLLDLLCVAEDARSAFLKESLHHYQYHSTVSLKRISVLMQFFEKWNREATEAGGSLAERVHPLVLDGFFRVAVAAARHDLMEYLTLHIDAFLLRPETEIDAPVETLLLRYLRYLITSRQQPRVVRWFKTLLAEKKGYTPSIQVCNVVARAAADCCDGSLTMWCVESLLSDTRQSGPDNQDWLECACALAQSGLSNFKEVMETLIQNGLLVVNREEKLYMQLLHCRRTPKWREEVEKLASTHFPLSEEGTGREEYSFRNCNLVLLILQEGEHPLFLSYYRAFLRVMDATLTEEERCRWCTFSIVWATAQRGGVPDDTLRQIAKAYAKYATAAGVTTDSLHHLRSKWAALYHQYDPAFWESLVGSASRAIVPNTPRVNFTPPFARFLKRKHLIHVNRHLLSQWEKEWEHRCGRERDWVDFCREGAHREV</sequence>
<dbReference type="VEuPathDB" id="TriTrypDB:ADEAN_000606600"/>
<gene>
    <name evidence="1" type="ORF">ADEAN_000606600</name>
</gene>
<proteinExistence type="predicted"/>
<reference evidence="1 2" key="1">
    <citation type="submission" date="2020-08" db="EMBL/GenBank/DDBJ databases">
        <authorList>
            <person name="Newling K."/>
            <person name="Davey J."/>
            <person name="Forrester S."/>
        </authorList>
    </citation>
    <scope>NUCLEOTIDE SEQUENCE [LARGE SCALE GENOMIC DNA]</scope>
    <source>
        <strain evidence="2">Crithidia deanei Carvalho (ATCC PRA-265)</strain>
    </source>
</reference>
<accession>A0A7G2CGV8</accession>
<name>A0A7G2CGV8_9TRYP</name>